<keyword evidence="3" id="KW-1185">Reference proteome</keyword>
<evidence type="ECO:0000256" key="1">
    <source>
        <dbReference type="SAM" id="SignalP"/>
    </source>
</evidence>
<reference evidence="2 3" key="1">
    <citation type="submission" date="2011-10" db="EMBL/GenBank/DDBJ databases">
        <authorList>
            <person name="Genoscope - CEA"/>
        </authorList>
    </citation>
    <scope>NUCLEOTIDE SEQUENCE [LARGE SCALE GENOMIC DNA]</scope>
    <source>
        <strain evidence="2 3">RCC 1105</strain>
    </source>
</reference>
<dbReference type="RefSeq" id="XP_007512430.1">
    <property type="nucleotide sequence ID" value="XM_007512368.1"/>
</dbReference>
<accession>K8EX41</accession>
<dbReference type="AlphaFoldDB" id="K8EX41"/>
<feature type="chain" id="PRO_5003917454" evidence="1">
    <location>
        <begin position="33"/>
        <end position="669"/>
    </location>
</feature>
<organism evidence="2 3">
    <name type="scientific">Bathycoccus prasinos</name>
    <dbReference type="NCBI Taxonomy" id="41875"/>
    <lineage>
        <taxon>Eukaryota</taxon>
        <taxon>Viridiplantae</taxon>
        <taxon>Chlorophyta</taxon>
        <taxon>Mamiellophyceae</taxon>
        <taxon>Mamiellales</taxon>
        <taxon>Bathycoccaceae</taxon>
        <taxon>Bathycoccus</taxon>
    </lineage>
</organism>
<keyword evidence="1" id="KW-0732">Signal</keyword>
<evidence type="ECO:0000313" key="2">
    <source>
        <dbReference type="EMBL" id="CCO17030.1"/>
    </source>
</evidence>
<dbReference type="Proteomes" id="UP000198341">
    <property type="component" value="Chromosome 6"/>
</dbReference>
<dbReference type="eggNOG" id="ENOG502QTV0">
    <property type="taxonomic scope" value="Eukaryota"/>
</dbReference>
<dbReference type="Pfam" id="PF03382">
    <property type="entry name" value="DUF285"/>
    <property type="match status" value="1"/>
</dbReference>
<dbReference type="KEGG" id="bpg:Bathy06g02320"/>
<evidence type="ECO:0000313" key="3">
    <source>
        <dbReference type="Proteomes" id="UP000198341"/>
    </source>
</evidence>
<sequence length="669" mass="73395">MTSLSTAFPERILARAIAFLSLLLLLPSENNFCPFLFARAAVRSETWPLGIYKNQTIAFKNFNTDDDSGTTNNEGVGEIMFEASVTSLTKGDLILGSANHASASDGTHTVGAKILALQAQLDAITTEVLGLTPPSPPPAPGMFFTAVALSDDGGQVTVDIGETAFNEAFQLCPLVKYVRNGADHAYYHRITDIPSNFDAYSLFTYTWKDTNNVLGTDFDLFDTLDDLRSSANKWQFCNYNDPDVGFPRDCGKKTFVGDTWFSMPGDRFNARGLEGGASFEMWSGGGCPGMVDPIPSASWAQFVEECLEENGAEVTGECTEWASTNNYGTMPRWDTSLVEDMSSTFTGKDAFNGDISKWNTEKVTKMNEMFSSASAFNQNIGNWNTAQVNDMYDMFYSASAFNQDIGSWNTTQVTDMSRMFAQASVFNQDIGGWNTEKVKWMDNMFNSASAFNQDIGNWNTEKVTDMSHMFSSASAFDQDISSWTGTAATTAQSNMFLGATAFEAKFTCADAVSGPASSCDTIKSTWLITAYSYLGEGECRQSDGSYPIKFSKGYYDLNPHTSGTNAEQALDRCKAKCFAFAWCLAAEVVLRDIWDTPECRLITDWNAYVVESTNTFQNNQWGGTQSIDGENYQTYCNGGSSPCSSSNVFDGGKLNSRDGYHCYIKTASI</sequence>
<dbReference type="InterPro" id="IPR011889">
    <property type="entry name" value="Liste_lipo_26"/>
</dbReference>
<dbReference type="OrthoDB" id="198852at2759"/>
<gene>
    <name evidence="2" type="ORF">Bathy06g02320</name>
</gene>
<name>K8EX41_9CHLO</name>
<proteinExistence type="predicted"/>
<protein>
    <submittedName>
        <fullName evidence="2">Unnamed protein product</fullName>
    </submittedName>
</protein>
<dbReference type="NCBIfam" id="TIGR02167">
    <property type="entry name" value="Liste_lipo_26"/>
    <property type="match status" value="4"/>
</dbReference>
<dbReference type="GeneID" id="19015212"/>
<feature type="signal peptide" evidence="1">
    <location>
        <begin position="1"/>
        <end position="32"/>
    </location>
</feature>
<dbReference type="InterPro" id="IPR005046">
    <property type="entry name" value="DUF285"/>
</dbReference>
<dbReference type="EMBL" id="FO082273">
    <property type="protein sequence ID" value="CCO17030.1"/>
    <property type="molecule type" value="Genomic_DNA"/>
</dbReference>